<evidence type="ECO:0000313" key="1">
    <source>
        <dbReference type="EMBL" id="BCX48877.1"/>
    </source>
</evidence>
<reference evidence="1 2" key="1">
    <citation type="submission" date="2021-06" db="EMBL/GenBank/DDBJ databases">
        <title>Complete genome of Haloferula helveola possessing various polysaccharide degrading enzymes.</title>
        <authorList>
            <person name="Takami H."/>
            <person name="Huang C."/>
            <person name="Hamasaki K."/>
        </authorList>
    </citation>
    <scope>NUCLEOTIDE SEQUENCE [LARGE SCALE GENOMIC DNA]</scope>
    <source>
        <strain evidence="1 2">CN-1</strain>
    </source>
</reference>
<name>A0ABN6H8D8_9BACT</name>
<proteinExistence type="predicted"/>
<gene>
    <name evidence="1" type="ORF">HAHE_27850</name>
</gene>
<evidence type="ECO:0000313" key="2">
    <source>
        <dbReference type="Proteomes" id="UP001374893"/>
    </source>
</evidence>
<protein>
    <submittedName>
        <fullName evidence="1">Group1 glycosyltransferase</fullName>
    </submittedName>
</protein>
<organism evidence="1 2">
    <name type="scientific">Haloferula helveola</name>
    <dbReference type="NCBI Taxonomy" id="490095"/>
    <lineage>
        <taxon>Bacteria</taxon>
        <taxon>Pseudomonadati</taxon>
        <taxon>Verrucomicrobiota</taxon>
        <taxon>Verrucomicrobiia</taxon>
        <taxon>Verrucomicrobiales</taxon>
        <taxon>Verrucomicrobiaceae</taxon>
        <taxon>Haloferula</taxon>
    </lineage>
</organism>
<dbReference type="Proteomes" id="UP001374893">
    <property type="component" value="Chromosome"/>
</dbReference>
<accession>A0ABN6H8D8</accession>
<dbReference type="SUPFAM" id="SSF53756">
    <property type="entry name" value="UDP-Glycosyltransferase/glycogen phosphorylase"/>
    <property type="match status" value="1"/>
</dbReference>
<dbReference type="RefSeq" id="WP_338685265.1">
    <property type="nucleotide sequence ID" value="NZ_AP024702.1"/>
</dbReference>
<sequence>MPDPVKTVALVDPLWVGHHPMYFGQFAASFLRAGARVIGLCPEPDAALREIGEASEGIEDWQSHVHLRYMPAGARSFLWGRFEGDPLRTFQRWLRAGDGIDAAEHETGWHTDLVYFPYLDSYLRFLPVPGIPDIALGRPWSGLYLRNHHHQPNGSSLHASARMFAKGDAIFRSPLCCGIGVLDERFNEAIEDFTGKEVTPYPDVTQTLLPETEPELVRSSRAKADGRSVIGLIGLEKRKGTLTMMRVALTAHELRLPWYFVFAGVFRKAEYFGNDRSFVESFAKRVRSGKLDNVHFDPDAPRIPTEPEFNALFASFDLAWAAYEGFQGSSGTLSKAAAFEIPSVASDGECIGHRVRKYRTGLTIEEGNPEQALEAIERMLVGKDWEGAALEPDYAGFREAHSIERLDSILARLVASA</sequence>
<dbReference type="EMBL" id="AP024702">
    <property type="protein sequence ID" value="BCX48877.1"/>
    <property type="molecule type" value="Genomic_DNA"/>
</dbReference>
<keyword evidence="2" id="KW-1185">Reference proteome</keyword>
<dbReference type="Gene3D" id="3.40.50.2000">
    <property type="entry name" value="Glycogen Phosphorylase B"/>
    <property type="match status" value="1"/>
</dbReference>